<accession>A0A8J6YN92</accession>
<dbReference type="PROSITE" id="PS51257">
    <property type="entry name" value="PROKAR_LIPOPROTEIN"/>
    <property type="match status" value="1"/>
</dbReference>
<keyword evidence="4" id="KW-1185">Reference proteome</keyword>
<dbReference type="Gene3D" id="2.60.120.1140">
    <property type="entry name" value="Protein of unknown function DUF192"/>
    <property type="match status" value="1"/>
</dbReference>
<dbReference type="PANTHER" id="PTHR37953:SF1">
    <property type="entry name" value="UPF0127 PROTEIN MJ1496"/>
    <property type="match status" value="1"/>
</dbReference>
<dbReference type="AlphaFoldDB" id="A0A8J6YN92"/>
<sequence>MAHSRSLGFRALEAARRSAPAVLLCAALACAPGAASARGSGSGADAGAGTGTGAPAPAPEVLSPFEKSDLLIECWDGRKLPFLVEEATTPTLRSLGLMYRTSLGADEGMLFVWEDDQPRTMWMKNTPISLDMLFLSRDGIVLHIVRKTTPESEMLIMSPEPARAVLELGAGTTDLLSIEPGDRVLHPLLGATPEDMRRRPPPVPSPDAGPASRVRSHPDSAP</sequence>
<keyword evidence="2" id="KW-0732">Signal</keyword>
<dbReference type="InterPro" id="IPR038695">
    <property type="entry name" value="Saro_0823-like_sf"/>
</dbReference>
<feature type="chain" id="PRO_5035158365" evidence="2">
    <location>
        <begin position="38"/>
        <end position="222"/>
    </location>
</feature>
<protein>
    <submittedName>
        <fullName evidence="3">DUF192 domain-containing protein</fullName>
    </submittedName>
</protein>
<organism evidence="3 4">
    <name type="scientific">Phaeovibrio sulfidiphilus</name>
    <dbReference type="NCBI Taxonomy" id="1220600"/>
    <lineage>
        <taxon>Bacteria</taxon>
        <taxon>Pseudomonadati</taxon>
        <taxon>Pseudomonadota</taxon>
        <taxon>Alphaproteobacteria</taxon>
        <taxon>Rhodospirillales</taxon>
        <taxon>Rhodospirillaceae</taxon>
        <taxon>Phaeovibrio</taxon>
    </lineage>
</organism>
<dbReference type="Proteomes" id="UP000631034">
    <property type="component" value="Unassembled WGS sequence"/>
</dbReference>
<dbReference type="PANTHER" id="PTHR37953">
    <property type="entry name" value="UPF0127 PROTEIN MJ1496"/>
    <property type="match status" value="1"/>
</dbReference>
<dbReference type="InterPro" id="IPR003795">
    <property type="entry name" value="DUF192"/>
</dbReference>
<feature type="signal peptide" evidence="2">
    <location>
        <begin position="1"/>
        <end position="37"/>
    </location>
</feature>
<proteinExistence type="predicted"/>
<evidence type="ECO:0000256" key="2">
    <source>
        <dbReference type="SAM" id="SignalP"/>
    </source>
</evidence>
<comment type="caution">
    <text evidence="3">The sequence shown here is derived from an EMBL/GenBank/DDBJ whole genome shotgun (WGS) entry which is preliminary data.</text>
</comment>
<reference evidence="3" key="1">
    <citation type="submission" date="2020-10" db="EMBL/GenBank/DDBJ databases">
        <title>Genome sequence of the unusual species of purple photosynthetic bacteria, Phaeovibrio sulfidiphilus DSM 23193, type strain.</title>
        <authorList>
            <person name="Kyndt J.A."/>
            <person name="Meyer T.E."/>
        </authorList>
    </citation>
    <scope>NUCLEOTIDE SEQUENCE</scope>
    <source>
        <strain evidence="3">DSM 23193</strain>
    </source>
</reference>
<evidence type="ECO:0000313" key="3">
    <source>
        <dbReference type="EMBL" id="MBE1236984.1"/>
    </source>
</evidence>
<dbReference type="RefSeq" id="WP_192533999.1">
    <property type="nucleotide sequence ID" value="NZ_JACZHT010000003.1"/>
</dbReference>
<evidence type="ECO:0000313" key="4">
    <source>
        <dbReference type="Proteomes" id="UP000631034"/>
    </source>
</evidence>
<dbReference type="EMBL" id="JACZHT010000003">
    <property type="protein sequence ID" value="MBE1236984.1"/>
    <property type="molecule type" value="Genomic_DNA"/>
</dbReference>
<feature type="region of interest" description="Disordered" evidence="1">
    <location>
        <begin position="186"/>
        <end position="222"/>
    </location>
</feature>
<feature type="region of interest" description="Disordered" evidence="1">
    <location>
        <begin position="39"/>
        <end position="59"/>
    </location>
</feature>
<evidence type="ECO:0000256" key="1">
    <source>
        <dbReference type="SAM" id="MobiDB-lite"/>
    </source>
</evidence>
<feature type="compositionally biased region" description="Gly residues" evidence="1">
    <location>
        <begin position="40"/>
        <end position="52"/>
    </location>
</feature>
<gene>
    <name evidence="3" type="ORF">IHV25_04910</name>
</gene>
<dbReference type="Pfam" id="PF02643">
    <property type="entry name" value="DUF192"/>
    <property type="match status" value="1"/>
</dbReference>
<name>A0A8J6YN92_9PROT</name>